<protein>
    <submittedName>
        <fullName evidence="1">Protein ABHD13</fullName>
    </submittedName>
</protein>
<dbReference type="InterPro" id="IPR029058">
    <property type="entry name" value="AB_hydrolase_fold"/>
</dbReference>
<organism evidence="1 2">
    <name type="scientific">Geodia barretti</name>
    <name type="common">Barrett's horny sponge</name>
    <dbReference type="NCBI Taxonomy" id="519541"/>
    <lineage>
        <taxon>Eukaryota</taxon>
        <taxon>Metazoa</taxon>
        <taxon>Porifera</taxon>
        <taxon>Demospongiae</taxon>
        <taxon>Heteroscleromorpha</taxon>
        <taxon>Tetractinellida</taxon>
        <taxon>Astrophorina</taxon>
        <taxon>Geodiidae</taxon>
        <taxon>Geodia</taxon>
    </lineage>
</organism>
<reference evidence="1" key="1">
    <citation type="submission" date="2023-03" db="EMBL/GenBank/DDBJ databases">
        <authorList>
            <person name="Steffen K."/>
            <person name="Cardenas P."/>
        </authorList>
    </citation>
    <scope>NUCLEOTIDE SEQUENCE</scope>
</reference>
<dbReference type="AlphaFoldDB" id="A0AA35QSX6"/>
<accession>A0AA35QSX6</accession>
<dbReference type="PANTHER" id="PTHR12277">
    <property type="entry name" value="ALPHA/BETA HYDROLASE DOMAIN-CONTAINING PROTEIN"/>
    <property type="match status" value="1"/>
</dbReference>
<dbReference type="PANTHER" id="PTHR12277:SF81">
    <property type="entry name" value="PROTEIN ABHD13"/>
    <property type="match status" value="1"/>
</dbReference>
<gene>
    <name evidence="1" type="ORF">GBAR_LOCUS553</name>
</gene>
<dbReference type="GO" id="GO:0008474">
    <property type="term" value="F:palmitoyl-(protein) hydrolase activity"/>
    <property type="evidence" value="ECO:0007669"/>
    <property type="project" value="TreeGrafter"/>
</dbReference>
<dbReference type="Gene3D" id="3.40.50.1820">
    <property type="entry name" value="alpha/beta hydrolase"/>
    <property type="match status" value="1"/>
</dbReference>
<keyword evidence="2" id="KW-1185">Reference proteome</keyword>
<dbReference type="SUPFAM" id="SSF53474">
    <property type="entry name" value="alpha/beta-Hydrolases"/>
    <property type="match status" value="1"/>
</dbReference>
<name>A0AA35QSX6_GEOBA</name>
<evidence type="ECO:0000313" key="2">
    <source>
        <dbReference type="Proteomes" id="UP001174909"/>
    </source>
</evidence>
<comment type="caution">
    <text evidence="1">The sequence shown here is derived from an EMBL/GenBank/DDBJ whole genome shotgun (WGS) entry which is preliminary data.</text>
</comment>
<evidence type="ECO:0000313" key="1">
    <source>
        <dbReference type="EMBL" id="CAI7990826.1"/>
    </source>
</evidence>
<dbReference type="EMBL" id="CASHTH010000083">
    <property type="protein sequence ID" value="CAI7990826.1"/>
    <property type="molecule type" value="Genomic_DNA"/>
</dbReference>
<dbReference type="GO" id="GO:0016020">
    <property type="term" value="C:membrane"/>
    <property type="evidence" value="ECO:0007669"/>
    <property type="project" value="TreeGrafter"/>
</dbReference>
<feature type="non-terminal residue" evidence="1">
    <location>
        <position position="1"/>
    </location>
</feature>
<sequence length="155" mass="17300">PAGSLSLPPCWLSLSPSRLALSLSLPAGSLSPSRLALSLSCRVMALVVENTFTAIPCMAQMMFPGASHLPLFFFKNKFMSNREIRKVRAPALFLSGLSDQLIPSRMMMELYQACSSPLKHIETFQGGTHNGTWTCYGYYDHINRFTSYVSYDMYL</sequence>
<proteinExistence type="predicted"/>
<dbReference type="Proteomes" id="UP001174909">
    <property type="component" value="Unassembled WGS sequence"/>
</dbReference>